<keyword evidence="2 4" id="KW-0238">DNA-binding</keyword>
<comment type="caution">
    <text evidence="6">The sequence shown here is derived from an EMBL/GenBank/DDBJ whole genome shotgun (WGS) entry which is preliminary data.</text>
</comment>
<dbReference type="InterPro" id="IPR009057">
    <property type="entry name" value="Homeodomain-like_sf"/>
</dbReference>
<keyword evidence="1" id="KW-0805">Transcription regulation</keyword>
<dbReference type="InterPro" id="IPR001647">
    <property type="entry name" value="HTH_TetR"/>
</dbReference>
<dbReference type="Pfam" id="PF02909">
    <property type="entry name" value="TetR_C_1"/>
    <property type="match status" value="1"/>
</dbReference>
<dbReference type="PANTHER" id="PTHR30055:SF151">
    <property type="entry name" value="TRANSCRIPTIONAL REGULATORY PROTEIN"/>
    <property type="match status" value="1"/>
</dbReference>
<dbReference type="PANTHER" id="PTHR30055">
    <property type="entry name" value="HTH-TYPE TRANSCRIPTIONAL REGULATOR RUTR"/>
    <property type="match status" value="1"/>
</dbReference>
<dbReference type="InterPro" id="IPR036271">
    <property type="entry name" value="Tet_transcr_reg_TetR-rel_C_sf"/>
</dbReference>
<feature type="DNA-binding region" description="H-T-H motif" evidence="4">
    <location>
        <begin position="29"/>
        <end position="48"/>
    </location>
</feature>
<evidence type="ECO:0000256" key="4">
    <source>
        <dbReference type="PROSITE-ProRule" id="PRU00335"/>
    </source>
</evidence>
<evidence type="ECO:0000313" key="7">
    <source>
        <dbReference type="Proteomes" id="UP000438448"/>
    </source>
</evidence>
<dbReference type="PROSITE" id="PS50977">
    <property type="entry name" value="HTH_TETR_2"/>
    <property type="match status" value="1"/>
</dbReference>
<reference evidence="6 7" key="1">
    <citation type="submission" date="2019-10" db="EMBL/GenBank/DDBJ databases">
        <title>Nocardia macrotermitis sp. nov. and Nocardia aurantia sp. nov., isolated from the gut of fungus growing-termite Macrotermes natalensis.</title>
        <authorList>
            <person name="Benndorf R."/>
            <person name="Schwitalla J."/>
            <person name="Martin K."/>
            <person name="De Beer W."/>
            <person name="Kaster A.-K."/>
            <person name="Vollmers J."/>
            <person name="Poulsen M."/>
            <person name="Beemelmanns C."/>
        </authorList>
    </citation>
    <scope>NUCLEOTIDE SEQUENCE [LARGE SCALE GENOMIC DNA]</scope>
    <source>
        <strain evidence="6 7">RB20</strain>
    </source>
</reference>
<evidence type="ECO:0000313" key="6">
    <source>
        <dbReference type="EMBL" id="MQY21817.1"/>
    </source>
</evidence>
<dbReference type="RefSeq" id="WP_319945331.1">
    <property type="nucleotide sequence ID" value="NZ_WEGK01000011.1"/>
</dbReference>
<dbReference type="GO" id="GO:0000976">
    <property type="term" value="F:transcription cis-regulatory region binding"/>
    <property type="evidence" value="ECO:0007669"/>
    <property type="project" value="TreeGrafter"/>
</dbReference>
<keyword evidence="3" id="KW-0804">Transcription</keyword>
<dbReference type="SUPFAM" id="SSF48498">
    <property type="entry name" value="Tetracyclin repressor-like, C-terminal domain"/>
    <property type="match status" value="1"/>
</dbReference>
<proteinExistence type="predicted"/>
<protein>
    <recommendedName>
        <fullName evidence="5">HTH tetR-type domain-containing protein</fullName>
    </recommendedName>
</protein>
<dbReference type="SUPFAM" id="SSF46689">
    <property type="entry name" value="Homeodomain-like"/>
    <property type="match status" value="1"/>
</dbReference>
<dbReference type="InterPro" id="IPR050109">
    <property type="entry name" value="HTH-type_TetR-like_transc_reg"/>
</dbReference>
<evidence type="ECO:0000259" key="5">
    <source>
        <dbReference type="PROSITE" id="PS50977"/>
    </source>
</evidence>
<evidence type="ECO:0000256" key="2">
    <source>
        <dbReference type="ARBA" id="ARBA00023125"/>
    </source>
</evidence>
<sequence length="216" mass="23547">MPRPRSLTPDDLATAALTVIDRDGLSALTMRAVARELRMATMALYRYVSDRDELEILVVNRILAPVDVSLPPDTDWCERAALLLDRLRTVASAHPAAIPLTLRHRQSAPAVMRWIETMLTVLTDAGFTGPDRVIAQRTIVGFLLGHLQNEHYASLGGPGTTHLTHAPAEEFPLLAETATQASTMSPTDEFRGGTAILLEGLTAHLERLQPGEATLE</sequence>
<gene>
    <name evidence="6" type="ORF">NRB20_49300</name>
</gene>
<dbReference type="InterPro" id="IPR004111">
    <property type="entry name" value="Repressor_TetR_C"/>
</dbReference>
<keyword evidence="7" id="KW-1185">Reference proteome</keyword>
<evidence type="ECO:0000256" key="3">
    <source>
        <dbReference type="ARBA" id="ARBA00023163"/>
    </source>
</evidence>
<dbReference type="EMBL" id="WEGK01000011">
    <property type="protein sequence ID" value="MQY21817.1"/>
    <property type="molecule type" value="Genomic_DNA"/>
</dbReference>
<dbReference type="Gene3D" id="1.10.357.10">
    <property type="entry name" value="Tetracycline Repressor, domain 2"/>
    <property type="match status" value="1"/>
</dbReference>
<dbReference type="GO" id="GO:0045892">
    <property type="term" value="P:negative regulation of DNA-templated transcription"/>
    <property type="evidence" value="ECO:0007669"/>
    <property type="project" value="InterPro"/>
</dbReference>
<dbReference type="Pfam" id="PF00440">
    <property type="entry name" value="TetR_N"/>
    <property type="match status" value="1"/>
</dbReference>
<organism evidence="6 7">
    <name type="scientific">Nocardia macrotermitis</name>
    <dbReference type="NCBI Taxonomy" id="2585198"/>
    <lineage>
        <taxon>Bacteria</taxon>
        <taxon>Bacillati</taxon>
        <taxon>Actinomycetota</taxon>
        <taxon>Actinomycetes</taxon>
        <taxon>Mycobacteriales</taxon>
        <taxon>Nocardiaceae</taxon>
        <taxon>Nocardia</taxon>
    </lineage>
</organism>
<dbReference type="GO" id="GO:0003700">
    <property type="term" value="F:DNA-binding transcription factor activity"/>
    <property type="evidence" value="ECO:0007669"/>
    <property type="project" value="TreeGrafter"/>
</dbReference>
<feature type="domain" description="HTH tetR-type" evidence="5">
    <location>
        <begin position="6"/>
        <end position="66"/>
    </location>
</feature>
<dbReference type="AlphaFoldDB" id="A0A7K0D7W8"/>
<evidence type="ECO:0000256" key="1">
    <source>
        <dbReference type="ARBA" id="ARBA00023015"/>
    </source>
</evidence>
<dbReference type="Proteomes" id="UP000438448">
    <property type="component" value="Unassembled WGS sequence"/>
</dbReference>
<name>A0A7K0D7W8_9NOCA</name>
<accession>A0A7K0D7W8</accession>